<dbReference type="InterPro" id="IPR059019">
    <property type="entry name" value="WHD_CapW"/>
</dbReference>
<protein>
    <submittedName>
        <fullName evidence="4">WYL domain-containing protein</fullName>
    </submittedName>
</protein>
<proteinExistence type="predicted"/>
<evidence type="ECO:0000313" key="5">
    <source>
        <dbReference type="Proteomes" id="UP000325302"/>
    </source>
</evidence>
<dbReference type="EMBL" id="SMRS01000001">
    <property type="protein sequence ID" value="KAA0876451.1"/>
    <property type="molecule type" value="Genomic_DNA"/>
</dbReference>
<dbReference type="InterPro" id="IPR026881">
    <property type="entry name" value="WYL_dom"/>
</dbReference>
<dbReference type="OrthoDB" id="6400324at2"/>
<gene>
    <name evidence="4" type="ORF">E1H14_01630</name>
</gene>
<dbReference type="Pfam" id="PF26107">
    <property type="entry name" value="BrxR_CTD"/>
    <property type="match status" value="1"/>
</dbReference>
<dbReference type="PROSITE" id="PS52050">
    <property type="entry name" value="WYL"/>
    <property type="match status" value="1"/>
</dbReference>
<dbReference type="PANTHER" id="PTHR34580">
    <property type="match status" value="1"/>
</dbReference>
<reference evidence="4 5" key="1">
    <citation type="submission" date="2019-03" db="EMBL/GenBank/DDBJ databases">
        <title>Nitrincola sp. nov. isolated from an Indian soda lake.</title>
        <authorList>
            <person name="Joshi A."/>
            <person name="Thite S.V."/>
            <person name="Joseph N."/>
            <person name="Dhotre D."/>
            <person name="Moorthy M."/>
            <person name="Shouche Y.S."/>
        </authorList>
    </citation>
    <scope>NUCLEOTIDE SEQUENCE [LARGE SCALE GENOMIC DNA]</scope>
    <source>
        <strain evidence="4 5">MEB193</strain>
    </source>
</reference>
<dbReference type="AlphaFoldDB" id="A0A5A9WAJ1"/>
<dbReference type="RefSeq" id="WP_149389700.1">
    <property type="nucleotide sequence ID" value="NZ_SMRS01000001.1"/>
</dbReference>
<comment type="caution">
    <text evidence="4">The sequence shown here is derived from an EMBL/GenBank/DDBJ whole genome shotgun (WGS) entry which is preliminary data.</text>
</comment>
<dbReference type="PIRSF" id="PIRSF015558">
    <property type="entry name" value="Txn_reg_DeoR_prd"/>
    <property type="match status" value="1"/>
</dbReference>
<evidence type="ECO:0000259" key="2">
    <source>
        <dbReference type="Pfam" id="PF26107"/>
    </source>
</evidence>
<dbReference type="PANTHER" id="PTHR34580:SF3">
    <property type="entry name" value="PROTEIN PAFB"/>
    <property type="match status" value="1"/>
</dbReference>
<evidence type="ECO:0000259" key="1">
    <source>
        <dbReference type="Pfam" id="PF13280"/>
    </source>
</evidence>
<accession>A0A5A9WAJ1</accession>
<organism evidence="4 5">
    <name type="scientific">Nitrincola tapanii</name>
    <dbReference type="NCBI Taxonomy" id="1708751"/>
    <lineage>
        <taxon>Bacteria</taxon>
        <taxon>Pseudomonadati</taxon>
        <taxon>Pseudomonadota</taxon>
        <taxon>Gammaproteobacteria</taxon>
        <taxon>Oceanospirillales</taxon>
        <taxon>Oceanospirillaceae</taxon>
        <taxon>Nitrincola</taxon>
    </lineage>
</organism>
<dbReference type="InterPro" id="IPR059020">
    <property type="entry name" value="CapW_CTD"/>
</dbReference>
<sequence length="322" mass="36703">MPENSQSILQSQPYAQRERLAYIDFSLQYHGSVSRIELMRHFDIAVASGTRDFALYRELAPDNLILRLDNKRYYRTDRFQPLFQHDTHAVLNTLAHGFGDKLSLTPSGSGFCEEAPALMTPPQATLAILTRAISQGLVVEMTYLSLASGHKRRQVVPHSLVNNGRRWHLRGYCRSRGEFRDFVCTRITQLDAVEKPVAVSERQGADAEWNQYITLDLVPHPGHQHPEAIALDFSMSEEDGQPLLRLNTRAARAGYLLQHWQVDASPDHHLPPNQYHLWLRNSDTLCRNAAYPLTNLRLAPGFMMSDTDFSVSQSDSDMTRYK</sequence>
<dbReference type="InterPro" id="IPR051534">
    <property type="entry name" value="CBASS_pafABC_assoc_protein"/>
</dbReference>
<feature type="domain" description="DNA-binding transcriptional repressor CapW winged helix-turn-helix" evidence="3">
    <location>
        <begin position="16"/>
        <end position="93"/>
    </location>
</feature>
<feature type="domain" description="WYL" evidence="1">
    <location>
        <begin position="125"/>
        <end position="190"/>
    </location>
</feature>
<evidence type="ECO:0000259" key="3">
    <source>
        <dbReference type="Pfam" id="PF26109"/>
    </source>
</evidence>
<keyword evidence="5" id="KW-1185">Reference proteome</keyword>
<dbReference type="Pfam" id="PF13280">
    <property type="entry name" value="WYL"/>
    <property type="match status" value="1"/>
</dbReference>
<evidence type="ECO:0000313" key="4">
    <source>
        <dbReference type="EMBL" id="KAA0876451.1"/>
    </source>
</evidence>
<name>A0A5A9WAJ1_9GAMM</name>
<dbReference type="Proteomes" id="UP000325302">
    <property type="component" value="Unassembled WGS sequence"/>
</dbReference>
<dbReference type="Pfam" id="PF26109">
    <property type="entry name" value="WHD_BrxR"/>
    <property type="match status" value="1"/>
</dbReference>
<feature type="domain" description="DNA-binding transcriptional repressor CapW C-terminal dimerisation" evidence="2">
    <location>
        <begin position="213"/>
        <end position="284"/>
    </location>
</feature>
<dbReference type="InterPro" id="IPR016634">
    <property type="entry name" value="CapW-like"/>
</dbReference>